<dbReference type="AlphaFoldDB" id="A0A286TWW1"/>
<dbReference type="InterPro" id="IPR050289">
    <property type="entry name" value="TorD/DmsD_chaperones"/>
</dbReference>
<dbReference type="Proteomes" id="UP000218542">
    <property type="component" value="Unassembled WGS sequence"/>
</dbReference>
<comment type="caution">
    <text evidence="2">The sequence shown here is derived from an EMBL/GenBank/DDBJ whole genome shotgun (WGS) entry which is preliminary data.</text>
</comment>
<dbReference type="OrthoDB" id="13061at2"/>
<name>A0A286TWW1_9BACT</name>
<keyword evidence="1" id="KW-0143">Chaperone</keyword>
<gene>
    <name evidence="2" type="ORF">SCALIN_C10_0091</name>
</gene>
<dbReference type="PANTHER" id="PTHR34227:SF1">
    <property type="entry name" value="DIMETHYL SULFOXIDE REDUCTASE CHAPERONE-RELATED"/>
    <property type="match status" value="1"/>
</dbReference>
<protein>
    <submittedName>
        <fullName evidence="2">Anaerobic dehydrogenase</fullName>
    </submittedName>
</protein>
<reference evidence="2 3" key="1">
    <citation type="journal article" date="2017" name="Environ. Microbiol. Rep.">
        <title>Genetic diversity of marine anaerobic ammonium-oxidizing bacteria as revealed by genomic and proteomic analyses of 'Candidatus Scalindua japonica'.</title>
        <authorList>
            <person name="Oshiki M."/>
            <person name="Mizuto K."/>
            <person name="Kimura Z."/>
            <person name="Kindaichi T."/>
            <person name="Satoh H."/>
            <person name="Okabe S."/>
        </authorList>
    </citation>
    <scope>NUCLEOTIDE SEQUENCE [LARGE SCALE GENOMIC DNA]</scope>
    <source>
        <strain evidence="3">husup-a2</strain>
    </source>
</reference>
<accession>A0A286TWW1</accession>
<dbReference type="InterPro" id="IPR020945">
    <property type="entry name" value="DMSO/NO3_reduct_chaperone"/>
</dbReference>
<dbReference type="InterPro" id="IPR036411">
    <property type="entry name" value="TorD-like_sf"/>
</dbReference>
<dbReference type="RefSeq" id="WP_096893632.1">
    <property type="nucleotide sequence ID" value="NZ_BAOS01000010.1"/>
</dbReference>
<evidence type="ECO:0000313" key="2">
    <source>
        <dbReference type="EMBL" id="GAX60331.1"/>
    </source>
</evidence>
<dbReference type="PANTHER" id="PTHR34227">
    <property type="entry name" value="CHAPERONE PROTEIN YCDY"/>
    <property type="match status" value="1"/>
</dbReference>
<proteinExistence type="predicted"/>
<organism evidence="2 3">
    <name type="scientific">Candidatus Scalindua japonica</name>
    <dbReference type="NCBI Taxonomy" id="1284222"/>
    <lineage>
        <taxon>Bacteria</taxon>
        <taxon>Pseudomonadati</taxon>
        <taxon>Planctomycetota</taxon>
        <taxon>Candidatus Brocadiia</taxon>
        <taxon>Candidatus Brocadiales</taxon>
        <taxon>Candidatus Scalinduaceae</taxon>
        <taxon>Candidatus Scalindua</taxon>
    </lineage>
</organism>
<dbReference type="Gene3D" id="1.10.3480.10">
    <property type="entry name" value="TorD-like"/>
    <property type="match status" value="1"/>
</dbReference>
<dbReference type="EMBL" id="BAOS01000010">
    <property type="protein sequence ID" value="GAX60331.1"/>
    <property type="molecule type" value="Genomic_DNA"/>
</dbReference>
<dbReference type="Pfam" id="PF02613">
    <property type="entry name" value="Nitrate_red_del"/>
    <property type="match status" value="1"/>
</dbReference>
<dbReference type="SUPFAM" id="SSF89155">
    <property type="entry name" value="TorD-like"/>
    <property type="match status" value="1"/>
</dbReference>
<evidence type="ECO:0000256" key="1">
    <source>
        <dbReference type="ARBA" id="ARBA00023186"/>
    </source>
</evidence>
<keyword evidence="3" id="KW-1185">Reference proteome</keyword>
<sequence length="248" mass="28431">MKMNTSVATQDAKARRDMYRFLSSVYLLPPSKDFLLYIVSKETIDELSVLFGGNAVEVLREFAATVDIDKDLLSIKQEYLDLFAVPTGRYVAPFEDVYRGKMGKDQQARGPLLGEYAIAVKKIYRSSGAKMERTCKELPTHIGVELSFMCFLCEMEVEVIANQEGETFYDQAKREVTDIIRYRKIEIKFLQEHLNEWFPQLSKSIQINSRSQLYCGLTIIIEKFLSQDTAFLLAIANSEICKPEMKTP</sequence>
<evidence type="ECO:0000313" key="3">
    <source>
        <dbReference type="Proteomes" id="UP000218542"/>
    </source>
</evidence>